<dbReference type="EMBL" id="HG996468">
    <property type="protein sequence ID" value="CAG1850861.1"/>
    <property type="molecule type" value="Genomic_DNA"/>
</dbReference>
<dbReference type="PANTHER" id="PTHR19229:SF205">
    <property type="entry name" value="ABC TRANSPORTER A FAMILY MEMBER 1-RELATED"/>
    <property type="match status" value="1"/>
</dbReference>
<evidence type="ECO:0000259" key="2">
    <source>
        <dbReference type="Pfam" id="PF00005"/>
    </source>
</evidence>
<name>A0A804IEP0_MUSAM</name>
<dbReference type="InterPro" id="IPR026082">
    <property type="entry name" value="ABCA"/>
</dbReference>
<evidence type="ECO:0000313" key="5">
    <source>
        <dbReference type="Proteomes" id="UP000012960"/>
    </source>
</evidence>
<dbReference type="InterPro" id="IPR027417">
    <property type="entry name" value="P-loop_NTPase"/>
</dbReference>
<sequence length="170" mass="18535">MVHFDNLFCLLGPNGAGKTTVINCLTGITPVTGGDALIYGYSVRSSVGMSKIRRMIGVCPQFDILWDELSALEHLHLFASIKGLPPSRIKSVAEKSLADVKLIAAARVRSGSYSGGMKRRLSVAIAFIGDPKLVFLDEPFQNGLYLPRIQCFHIPPSYSLDHTKASPFLK</sequence>
<dbReference type="Pfam" id="PF00005">
    <property type="entry name" value="ABC_tran"/>
    <property type="match status" value="1"/>
</dbReference>
<dbReference type="Gramene" id="Ma03_t21360.1">
    <property type="protein sequence ID" value="Ma03_p21360.1"/>
    <property type="gene ID" value="Ma03_g21360"/>
</dbReference>
<dbReference type="GO" id="GO:0016020">
    <property type="term" value="C:membrane"/>
    <property type="evidence" value="ECO:0007669"/>
    <property type="project" value="InterPro"/>
</dbReference>
<dbReference type="Gene3D" id="3.40.50.300">
    <property type="entry name" value="P-loop containing nucleotide triphosphate hydrolases"/>
    <property type="match status" value="1"/>
</dbReference>
<evidence type="ECO:0000313" key="3">
    <source>
        <dbReference type="EMBL" id="CAG1850861.1"/>
    </source>
</evidence>
<dbReference type="InParanoid" id="A0A804IEP0"/>
<evidence type="ECO:0000313" key="4">
    <source>
        <dbReference type="EnsemblPlants" id="Ma03_p21360.1"/>
    </source>
</evidence>
<keyword evidence="5" id="KW-1185">Reference proteome</keyword>
<dbReference type="SUPFAM" id="SSF52540">
    <property type="entry name" value="P-loop containing nucleoside triphosphate hydrolases"/>
    <property type="match status" value="1"/>
</dbReference>
<dbReference type="GO" id="GO:0005524">
    <property type="term" value="F:ATP binding"/>
    <property type="evidence" value="ECO:0007669"/>
    <property type="project" value="InterPro"/>
</dbReference>
<dbReference type="InterPro" id="IPR003439">
    <property type="entry name" value="ABC_transporter-like_ATP-bd"/>
</dbReference>
<comment type="similarity">
    <text evidence="1">Belongs to the ABC transporter superfamily. ABCA family. CPR flippase (TC 3.A.1.211) subfamily.</text>
</comment>
<dbReference type="PANTHER" id="PTHR19229">
    <property type="entry name" value="ATP-BINDING CASSETTE TRANSPORTER SUBFAMILY A ABCA"/>
    <property type="match status" value="1"/>
</dbReference>
<organism evidence="4 5">
    <name type="scientific">Musa acuminata subsp. malaccensis</name>
    <name type="common">Wild banana</name>
    <name type="synonym">Musa malaccensis</name>
    <dbReference type="NCBI Taxonomy" id="214687"/>
    <lineage>
        <taxon>Eukaryota</taxon>
        <taxon>Viridiplantae</taxon>
        <taxon>Streptophyta</taxon>
        <taxon>Embryophyta</taxon>
        <taxon>Tracheophyta</taxon>
        <taxon>Spermatophyta</taxon>
        <taxon>Magnoliopsida</taxon>
        <taxon>Liliopsida</taxon>
        <taxon>Zingiberales</taxon>
        <taxon>Musaceae</taxon>
        <taxon>Musa</taxon>
    </lineage>
</organism>
<reference evidence="3" key="1">
    <citation type="submission" date="2021-03" db="EMBL/GenBank/DDBJ databases">
        <authorList>
            <consortium name="Genoscope - CEA"/>
            <person name="William W."/>
        </authorList>
    </citation>
    <scope>NUCLEOTIDE SEQUENCE</scope>
    <source>
        <strain evidence="3">Doubled-haploid Pahang</strain>
    </source>
</reference>
<protein>
    <submittedName>
        <fullName evidence="3">(wild Malaysian banana) hypothetical protein</fullName>
    </submittedName>
</protein>
<evidence type="ECO:0000256" key="1">
    <source>
        <dbReference type="ARBA" id="ARBA00008526"/>
    </source>
</evidence>
<dbReference type="OMA" id="MIMAYWE"/>
<accession>A0A804IEP0</accession>
<gene>
    <name evidence="3" type="ORF">GSMUA_197050.1</name>
</gene>
<dbReference type="AlphaFoldDB" id="A0A804IEP0"/>
<dbReference type="GO" id="GO:0016887">
    <property type="term" value="F:ATP hydrolysis activity"/>
    <property type="evidence" value="ECO:0007669"/>
    <property type="project" value="InterPro"/>
</dbReference>
<dbReference type="Proteomes" id="UP000012960">
    <property type="component" value="Unplaced"/>
</dbReference>
<dbReference type="EnsemblPlants" id="Ma03_t21360.1">
    <property type="protein sequence ID" value="Ma03_p21360.1"/>
    <property type="gene ID" value="Ma03_g21360"/>
</dbReference>
<proteinExistence type="inferred from homology"/>
<reference evidence="4" key="2">
    <citation type="submission" date="2021-05" db="UniProtKB">
        <authorList>
            <consortium name="EnsemblPlants"/>
        </authorList>
    </citation>
    <scope>IDENTIFICATION</scope>
    <source>
        <strain evidence="4">subsp. malaccensis</strain>
    </source>
</reference>
<dbReference type="GO" id="GO:0140359">
    <property type="term" value="F:ABC-type transporter activity"/>
    <property type="evidence" value="ECO:0007669"/>
    <property type="project" value="InterPro"/>
</dbReference>
<feature type="domain" description="ABC transporter" evidence="2">
    <location>
        <begin position="7"/>
        <end position="140"/>
    </location>
</feature>